<dbReference type="EMBL" id="JBGMDY010000004">
    <property type="protein sequence ID" value="KAL2336658.1"/>
    <property type="molecule type" value="Genomic_DNA"/>
</dbReference>
<sequence length="167" mass="19119">MHLEHTLFPSTMSNQDQFLLTKEDLSDFEIVKRHKLLEFQSESTETLSSSSSNCEESQQICRIRVPKQGDSESSTSKVLKEEDEEDGFKTPTSLDHKISVPSQCPPAPRKTKPSLKRKASYYNNHCHCTHPLDLSKEVLELLFPTQHVNPLSTSLQISKKVRKQEHK</sequence>
<evidence type="ECO:0000256" key="1">
    <source>
        <dbReference type="ARBA" id="ARBA00023013"/>
    </source>
</evidence>
<evidence type="ECO:0000313" key="4">
    <source>
        <dbReference type="EMBL" id="KAL2336658.1"/>
    </source>
</evidence>
<keyword evidence="2" id="KW-0131">Cell cycle</keyword>
<dbReference type="PANTHER" id="PTHR33142">
    <property type="entry name" value="CYCLIN-DEPENDENT PROTEIN KINASE INHIBITOR SMR13"/>
    <property type="match status" value="1"/>
</dbReference>
<accession>A0ABD1MLH5</accession>
<evidence type="ECO:0000256" key="2">
    <source>
        <dbReference type="ARBA" id="ARBA00023306"/>
    </source>
</evidence>
<protein>
    <submittedName>
        <fullName evidence="4">Uncharacterized protein</fullName>
    </submittedName>
</protein>
<evidence type="ECO:0000256" key="3">
    <source>
        <dbReference type="SAM" id="MobiDB-lite"/>
    </source>
</evidence>
<dbReference type="PANTHER" id="PTHR33142:SF65">
    <property type="entry name" value="CYCLIN-DEPENDENT PROTEIN KINASE INHIBITOR SMR2-LIKE"/>
    <property type="match status" value="1"/>
</dbReference>
<reference evidence="4 5" key="1">
    <citation type="submission" date="2024-08" db="EMBL/GenBank/DDBJ databases">
        <title>Insights into the chromosomal genome structure of Flemingia macrophylla.</title>
        <authorList>
            <person name="Ding Y."/>
            <person name="Zhao Y."/>
            <person name="Bi W."/>
            <person name="Wu M."/>
            <person name="Zhao G."/>
            <person name="Gong Y."/>
            <person name="Li W."/>
            <person name="Zhang P."/>
        </authorList>
    </citation>
    <scope>NUCLEOTIDE SEQUENCE [LARGE SCALE GENOMIC DNA]</scope>
    <source>
        <strain evidence="4">DYQJB</strain>
        <tissue evidence="4">Leaf</tissue>
    </source>
</reference>
<proteinExistence type="predicted"/>
<keyword evidence="5" id="KW-1185">Reference proteome</keyword>
<organism evidence="4 5">
    <name type="scientific">Flemingia macrophylla</name>
    <dbReference type="NCBI Taxonomy" id="520843"/>
    <lineage>
        <taxon>Eukaryota</taxon>
        <taxon>Viridiplantae</taxon>
        <taxon>Streptophyta</taxon>
        <taxon>Embryophyta</taxon>
        <taxon>Tracheophyta</taxon>
        <taxon>Spermatophyta</taxon>
        <taxon>Magnoliopsida</taxon>
        <taxon>eudicotyledons</taxon>
        <taxon>Gunneridae</taxon>
        <taxon>Pentapetalae</taxon>
        <taxon>rosids</taxon>
        <taxon>fabids</taxon>
        <taxon>Fabales</taxon>
        <taxon>Fabaceae</taxon>
        <taxon>Papilionoideae</taxon>
        <taxon>50 kb inversion clade</taxon>
        <taxon>NPAAA clade</taxon>
        <taxon>indigoferoid/millettioid clade</taxon>
        <taxon>Phaseoleae</taxon>
        <taxon>Flemingia</taxon>
    </lineage>
</organism>
<name>A0ABD1MLH5_9FABA</name>
<dbReference type="GO" id="GO:0004860">
    <property type="term" value="F:protein kinase inhibitor activity"/>
    <property type="evidence" value="ECO:0007669"/>
    <property type="project" value="UniProtKB-KW"/>
</dbReference>
<dbReference type="InterPro" id="IPR040389">
    <property type="entry name" value="SMR"/>
</dbReference>
<gene>
    <name evidence="4" type="ORF">Fmac_011104</name>
</gene>
<comment type="caution">
    <text evidence="4">The sequence shown here is derived from an EMBL/GenBank/DDBJ whole genome shotgun (WGS) entry which is preliminary data.</text>
</comment>
<dbReference type="AlphaFoldDB" id="A0ABD1MLH5"/>
<dbReference type="Proteomes" id="UP001603857">
    <property type="component" value="Unassembled WGS sequence"/>
</dbReference>
<feature type="region of interest" description="Disordered" evidence="3">
    <location>
        <begin position="63"/>
        <end position="113"/>
    </location>
</feature>
<keyword evidence="1" id="KW-0649">Protein kinase inhibitor</keyword>
<evidence type="ECO:0000313" key="5">
    <source>
        <dbReference type="Proteomes" id="UP001603857"/>
    </source>
</evidence>